<keyword evidence="3" id="KW-0633">Potassium transport</keyword>
<keyword evidence="15" id="KW-1185">Reference proteome</keyword>
<feature type="transmembrane region" description="Helical" evidence="12">
    <location>
        <begin position="28"/>
        <end position="50"/>
    </location>
</feature>
<dbReference type="InterPro" id="IPR027359">
    <property type="entry name" value="Volt_channel_dom_sf"/>
</dbReference>
<dbReference type="GO" id="GO:0001508">
    <property type="term" value="P:action potential"/>
    <property type="evidence" value="ECO:0007669"/>
    <property type="project" value="TreeGrafter"/>
</dbReference>
<sequence>MPSQMKTYLEHKYSPLLLLLGLTDPHPALLAADAFCMAVFIVELIVHFCACPSKSQYLRSKFNVAKILLCICMITASGLEMNKSHMIGNNELLKFFLIMKSISVFRLIFIFRLRKLYKDFDLLLLAISHSFSELVLLLFSFSILVIVYGTIMFSTELETDTFKNPLYAMWWALVTMTTVGYGDFYPTTTLSYFVGGVCAVNGLIVIALPIAAIASNFSLFYSRNGFLTKHMNAVKQGCEKSNTRNGDLTKPLNVVKQDHEISNMRNGDLTKHLNSVKQGSEKPNTKNDNLTKHLNAGKRWREQSNTRNVDLIKHVNTAKPGKEKLKPRNGDVIKYGMMLK</sequence>
<keyword evidence="11" id="KW-0407">Ion channel</keyword>
<keyword evidence="6" id="KW-0851">Voltage-gated channel</keyword>
<feature type="transmembrane region" description="Helical" evidence="12">
    <location>
        <begin position="62"/>
        <end position="80"/>
    </location>
</feature>
<keyword evidence="7" id="KW-0630">Potassium</keyword>
<evidence type="ECO:0000256" key="10">
    <source>
        <dbReference type="ARBA" id="ARBA00023136"/>
    </source>
</evidence>
<accession>A0A9D4RA16</accession>
<dbReference type="Gene3D" id="1.10.287.70">
    <property type="match status" value="1"/>
</dbReference>
<dbReference type="InterPro" id="IPR028325">
    <property type="entry name" value="VG_K_chnl"/>
</dbReference>
<evidence type="ECO:0000259" key="13">
    <source>
        <dbReference type="Pfam" id="PF00520"/>
    </source>
</evidence>
<dbReference type="OrthoDB" id="296522at2759"/>
<dbReference type="PANTHER" id="PTHR11537:SF254">
    <property type="entry name" value="POTASSIUM VOLTAGE-GATED CHANNEL PROTEIN SHAB"/>
    <property type="match status" value="1"/>
</dbReference>
<keyword evidence="2" id="KW-0813">Transport</keyword>
<keyword evidence="4 12" id="KW-0812">Transmembrane</keyword>
<feature type="transmembrane region" description="Helical" evidence="12">
    <location>
        <begin position="192"/>
        <end position="214"/>
    </location>
</feature>
<feature type="transmembrane region" description="Helical" evidence="12">
    <location>
        <begin position="167"/>
        <end position="185"/>
    </location>
</feature>
<feature type="transmembrane region" description="Helical" evidence="12">
    <location>
        <begin position="92"/>
        <end position="113"/>
    </location>
</feature>
<dbReference type="GO" id="GO:0008076">
    <property type="term" value="C:voltage-gated potassium channel complex"/>
    <property type="evidence" value="ECO:0007669"/>
    <property type="project" value="InterPro"/>
</dbReference>
<feature type="transmembrane region" description="Helical" evidence="12">
    <location>
        <begin position="134"/>
        <end position="155"/>
    </location>
</feature>
<reference evidence="14" key="1">
    <citation type="journal article" date="2019" name="bioRxiv">
        <title>The Genome of the Zebra Mussel, Dreissena polymorpha: A Resource for Invasive Species Research.</title>
        <authorList>
            <person name="McCartney M.A."/>
            <person name="Auch B."/>
            <person name="Kono T."/>
            <person name="Mallez S."/>
            <person name="Zhang Y."/>
            <person name="Obille A."/>
            <person name="Becker A."/>
            <person name="Abrahante J.E."/>
            <person name="Garbe J."/>
            <person name="Badalamenti J.P."/>
            <person name="Herman A."/>
            <person name="Mangelson H."/>
            <person name="Liachko I."/>
            <person name="Sullivan S."/>
            <person name="Sone E.D."/>
            <person name="Koren S."/>
            <person name="Silverstein K.A.T."/>
            <person name="Beckman K.B."/>
            <person name="Gohl D.M."/>
        </authorList>
    </citation>
    <scope>NUCLEOTIDE SEQUENCE</scope>
    <source>
        <strain evidence="14">Duluth1</strain>
        <tissue evidence="14">Whole animal</tissue>
    </source>
</reference>
<evidence type="ECO:0000256" key="8">
    <source>
        <dbReference type="ARBA" id="ARBA00022989"/>
    </source>
</evidence>
<organism evidence="14 15">
    <name type="scientific">Dreissena polymorpha</name>
    <name type="common">Zebra mussel</name>
    <name type="synonym">Mytilus polymorpha</name>
    <dbReference type="NCBI Taxonomy" id="45954"/>
    <lineage>
        <taxon>Eukaryota</taxon>
        <taxon>Metazoa</taxon>
        <taxon>Spiralia</taxon>
        <taxon>Lophotrochozoa</taxon>
        <taxon>Mollusca</taxon>
        <taxon>Bivalvia</taxon>
        <taxon>Autobranchia</taxon>
        <taxon>Heteroconchia</taxon>
        <taxon>Euheterodonta</taxon>
        <taxon>Imparidentia</taxon>
        <taxon>Neoheterodontei</taxon>
        <taxon>Myida</taxon>
        <taxon>Dreissenoidea</taxon>
        <taxon>Dreissenidae</taxon>
        <taxon>Dreissena</taxon>
    </lineage>
</organism>
<evidence type="ECO:0000256" key="12">
    <source>
        <dbReference type="SAM" id="Phobius"/>
    </source>
</evidence>
<evidence type="ECO:0000256" key="11">
    <source>
        <dbReference type="ARBA" id="ARBA00023303"/>
    </source>
</evidence>
<evidence type="ECO:0000256" key="9">
    <source>
        <dbReference type="ARBA" id="ARBA00023065"/>
    </source>
</evidence>
<keyword evidence="5" id="KW-0631">Potassium channel</keyword>
<evidence type="ECO:0000313" key="14">
    <source>
        <dbReference type="EMBL" id="KAH3860671.1"/>
    </source>
</evidence>
<evidence type="ECO:0000256" key="4">
    <source>
        <dbReference type="ARBA" id="ARBA00022692"/>
    </source>
</evidence>
<name>A0A9D4RA16_DREPO</name>
<dbReference type="SUPFAM" id="SSF81324">
    <property type="entry name" value="Voltage-gated potassium channels"/>
    <property type="match status" value="1"/>
</dbReference>
<evidence type="ECO:0000313" key="15">
    <source>
        <dbReference type="Proteomes" id="UP000828390"/>
    </source>
</evidence>
<dbReference type="Proteomes" id="UP000828390">
    <property type="component" value="Unassembled WGS sequence"/>
</dbReference>
<dbReference type="PRINTS" id="PR00169">
    <property type="entry name" value="KCHANNEL"/>
</dbReference>
<dbReference type="EMBL" id="JAIWYP010000002">
    <property type="protein sequence ID" value="KAH3860671.1"/>
    <property type="molecule type" value="Genomic_DNA"/>
</dbReference>
<dbReference type="InterPro" id="IPR005821">
    <property type="entry name" value="Ion_trans_dom"/>
</dbReference>
<reference evidence="14" key="2">
    <citation type="submission" date="2020-11" db="EMBL/GenBank/DDBJ databases">
        <authorList>
            <person name="McCartney M.A."/>
            <person name="Auch B."/>
            <person name="Kono T."/>
            <person name="Mallez S."/>
            <person name="Becker A."/>
            <person name="Gohl D.M."/>
            <person name="Silverstein K.A.T."/>
            <person name="Koren S."/>
            <person name="Bechman K.B."/>
            <person name="Herman A."/>
            <person name="Abrahante J.E."/>
            <person name="Garbe J."/>
        </authorList>
    </citation>
    <scope>NUCLEOTIDE SEQUENCE</scope>
    <source>
        <strain evidence="14">Duluth1</strain>
        <tissue evidence="14">Whole animal</tissue>
    </source>
</reference>
<comment type="subcellular location">
    <subcellularLocation>
        <location evidence="1">Membrane</location>
        <topology evidence="1">Multi-pass membrane protein</topology>
    </subcellularLocation>
</comment>
<dbReference type="Gene3D" id="1.20.120.350">
    <property type="entry name" value="Voltage-gated potassium channels. Chain C"/>
    <property type="match status" value="1"/>
</dbReference>
<dbReference type="PANTHER" id="PTHR11537">
    <property type="entry name" value="VOLTAGE-GATED POTASSIUM CHANNEL"/>
    <property type="match status" value="1"/>
</dbReference>
<feature type="domain" description="Ion transport" evidence="13">
    <location>
        <begin position="27"/>
        <end position="223"/>
    </location>
</feature>
<keyword evidence="9" id="KW-0406">Ion transport</keyword>
<dbReference type="Pfam" id="PF00520">
    <property type="entry name" value="Ion_trans"/>
    <property type="match status" value="1"/>
</dbReference>
<evidence type="ECO:0000256" key="1">
    <source>
        <dbReference type="ARBA" id="ARBA00004141"/>
    </source>
</evidence>
<dbReference type="GO" id="GO:0005249">
    <property type="term" value="F:voltage-gated potassium channel activity"/>
    <property type="evidence" value="ECO:0007669"/>
    <property type="project" value="InterPro"/>
</dbReference>
<dbReference type="AlphaFoldDB" id="A0A9D4RA16"/>
<evidence type="ECO:0000256" key="7">
    <source>
        <dbReference type="ARBA" id="ARBA00022958"/>
    </source>
</evidence>
<protein>
    <recommendedName>
        <fullName evidence="13">Ion transport domain-containing protein</fullName>
    </recommendedName>
</protein>
<keyword evidence="10 12" id="KW-0472">Membrane</keyword>
<evidence type="ECO:0000256" key="3">
    <source>
        <dbReference type="ARBA" id="ARBA00022538"/>
    </source>
</evidence>
<comment type="caution">
    <text evidence="14">The sequence shown here is derived from an EMBL/GenBank/DDBJ whole genome shotgun (WGS) entry which is preliminary data.</text>
</comment>
<proteinExistence type="predicted"/>
<keyword evidence="8 12" id="KW-1133">Transmembrane helix</keyword>
<evidence type="ECO:0000256" key="6">
    <source>
        <dbReference type="ARBA" id="ARBA00022882"/>
    </source>
</evidence>
<gene>
    <name evidence="14" type="ORF">DPMN_023582</name>
</gene>
<evidence type="ECO:0000256" key="2">
    <source>
        <dbReference type="ARBA" id="ARBA00022448"/>
    </source>
</evidence>
<evidence type="ECO:0000256" key="5">
    <source>
        <dbReference type="ARBA" id="ARBA00022826"/>
    </source>
</evidence>